<evidence type="ECO:0000313" key="4">
    <source>
        <dbReference type="Proteomes" id="UP000253153"/>
    </source>
</evidence>
<dbReference type="PRINTS" id="PR00081">
    <property type="entry name" value="GDHRDH"/>
</dbReference>
<comment type="caution">
    <text evidence="3">The sequence shown here is derived from an EMBL/GenBank/DDBJ whole genome shotgun (WGS) entry which is preliminary data.</text>
</comment>
<dbReference type="Proteomes" id="UP000253153">
    <property type="component" value="Unassembled WGS sequence"/>
</dbReference>
<dbReference type="GeneID" id="41994489"/>
<dbReference type="OrthoDB" id="191139at2759"/>
<dbReference type="EMBL" id="QKXC01000104">
    <property type="protein sequence ID" value="RBR20894.1"/>
    <property type="molecule type" value="Genomic_DNA"/>
</dbReference>
<evidence type="ECO:0008006" key="5">
    <source>
        <dbReference type="Google" id="ProtNLM"/>
    </source>
</evidence>
<proteinExistence type="inferred from homology"/>
<dbReference type="PANTHER" id="PTHR24320:SF272">
    <property type="entry name" value="NAD(P)-BINDING ROSSMANN-FOLD SUPERFAMILY PROTEIN"/>
    <property type="match status" value="1"/>
</dbReference>
<dbReference type="InterPro" id="IPR002347">
    <property type="entry name" value="SDR_fam"/>
</dbReference>
<dbReference type="PANTHER" id="PTHR24320">
    <property type="entry name" value="RETINOL DEHYDROGENASE"/>
    <property type="match status" value="1"/>
</dbReference>
<dbReference type="AlphaFoldDB" id="A0A366RUY7"/>
<dbReference type="GO" id="GO:0016491">
    <property type="term" value="F:oxidoreductase activity"/>
    <property type="evidence" value="ECO:0007669"/>
    <property type="project" value="UniProtKB-KW"/>
</dbReference>
<name>A0A366RUY7_9HYPO</name>
<evidence type="ECO:0000256" key="2">
    <source>
        <dbReference type="ARBA" id="ARBA00023002"/>
    </source>
</evidence>
<gene>
    <name evidence="3" type="ORF">FIESC28_05046</name>
</gene>
<keyword evidence="2" id="KW-0560">Oxidoreductase</keyword>
<dbReference type="SUPFAM" id="SSF51735">
    <property type="entry name" value="NAD(P)-binding Rossmann-fold domains"/>
    <property type="match status" value="1"/>
</dbReference>
<sequence>MSPYAHLYVNPKGPGDDRPTALQIVQDEGMEHKLVGKTAVITGVSSGIGVETARALAATGIKLFLTARNFEKAKEALANFWNPDQMELVQLELGFMDSVRAAAEVILSKTDRISIYIANAGVMAIPELTMTSDGFEEQFATNHLSHFLLFELLKPALLKGSTPEFRSRVVTVAATAHRIHGIGASNDHSFEVTGASGYTPWEAYARSKTANIYMANEIERRYGGNGIHATSASPGLVASNIGRHIPQEVMMSVISDKMNHIQSLEQAAATTVLAGVGKDWEGRGGIYLSNCSVAERGESDGISTSETYVSHTYSPLDEARLWEDSLVMVKRWLNK</sequence>
<evidence type="ECO:0000313" key="3">
    <source>
        <dbReference type="EMBL" id="RBR20894.1"/>
    </source>
</evidence>
<dbReference type="Pfam" id="PF00106">
    <property type="entry name" value="adh_short"/>
    <property type="match status" value="1"/>
</dbReference>
<protein>
    <recommendedName>
        <fullName evidence="5">WW domain-containing oxidoreductase</fullName>
    </recommendedName>
</protein>
<dbReference type="RefSeq" id="XP_031016693.1">
    <property type="nucleotide sequence ID" value="XM_031159193.1"/>
</dbReference>
<keyword evidence="4" id="KW-1185">Reference proteome</keyword>
<organism evidence="3 4">
    <name type="scientific">Fusarium coffeatum</name>
    <dbReference type="NCBI Taxonomy" id="231269"/>
    <lineage>
        <taxon>Eukaryota</taxon>
        <taxon>Fungi</taxon>
        <taxon>Dikarya</taxon>
        <taxon>Ascomycota</taxon>
        <taxon>Pezizomycotina</taxon>
        <taxon>Sordariomycetes</taxon>
        <taxon>Hypocreomycetidae</taxon>
        <taxon>Hypocreales</taxon>
        <taxon>Nectriaceae</taxon>
        <taxon>Fusarium</taxon>
        <taxon>Fusarium incarnatum-equiseti species complex</taxon>
    </lineage>
</organism>
<reference evidence="3 4" key="1">
    <citation type="submission" date="2018-06" db="EMBL/GenBank/DDBJ databases">
        <title>Fusarium incarnatum-equiseti species complex species 28.</title>
        <authorList>
            <person name="Gardiner D.M."/>
        </authorList>
    </citation>
    <scope>NUCLEOTIDE SEQUENCE [LARGE SCALE GENOMIC DNA]</scope>
    <source>
        <strain evidence="3 4">FIESC_28</strain>
    </source>
</reference>
<accession>A0A366RUY7</accession>
<dbReference type="InterPro" id="IPR036291">
    <property type="entry name" value="NAD(P)-bd_dom_sf"/>
</dbReference>
<dbReference type="Gene3D" id="3.40.50.720">
    <property type="entry name" value="NAD(P)-binding Rossmann-like Domain"/>
    <property type="match status" value="1"/>
</dbReference>
<evidence type="ECO:0000256" key="1">
    <source>
        <dbReference type="ARBA" id="ARBA00006484"/>
    </source>
</evidence>
<comment type="similarity">
    <text evidence="1">Belongs to the short-chain dehydrogenases/reductases (SDR) family.</text>
</comment>